<organism evidence="1 2">
    <name type="scientific">Trichomalopsis sarcophagae</name>
    <dbReference type="NCBI Taxonomy" id="543379"/>
    <lineage>
        <taxon>Eukaryota</taxon>
        <taxon>Metazoa</taxon>
        <taxon>Ecdysozoa</taxon>
        <taxon>Arthropoda</taxon>
        <taxon>Hexapoda</taxon>
        <taxon>Insecta</taxon>
        <taxon>Pterygota</taxon>
        <taxon>Neoptera</taxon>
        <taxon>Endopterygota</taxon>
        <taxon>Hymenoptera</taxon>
        <taxon>Apocrita</taxon>
        <taxon>Proctotrupomorpha</taxon>
        <taxon>Chalcidoidea</taxon>
        <taxon>Pteromalidae</taxon>
        <taxon>Pteromalinae</taxon>
        <taxon>Trichomalopsis</taxon>
    </lineage>
</organism>
<name>A0A232EL79_9HYME</name>
<reference evidence="1 2" key="1">
    <citation type="journal article" date="2017" name="Curr. Biol.">
        <title>The Evolution of Venom by Co-option of Single-Copy Genes.</title>
        <authorList>
            <person name="Martinson E.O."/>
            <person name="Mrinalini"/>
            <person name="Kelkar Y.D."/>
            <person name="Chang C.H."/>
            <person name="Werren J.H."/>
        </authorList>
    </citation>
    <scope>NUCLEOTIDE SEQUENCE [LARGE SCALE GENOMIC DNA]</scope>
    <source>
        <strain evidence="1 2">Alberta</strain>
        <tissue evidence="1">Whole body</tissue>
    </source>
</reference>
<keyword evidence="2" id="KW-1185">Reference proteome</keyword>
<comment type="caution">
    <text evidence="1">The sequence shown here is derived from an EMBL/GenBank/DDBJ whole genome shotgun (WGS) entry which is preliminary data.</text>
</comment>
<dbReference type="EMBL" id="NNAY01003608">
    <property type="protein sequence ID" value="OXU19113.1"/>
    <property type="molecule type" value="Genomic_DNA"/>
</dbReference>
<proteinExistence type="predicted"/>
<gene>
    <name evidence="1" type="ORF">TSAR_016363</name>
</gene>
<dbReference type="AlphaFoldDB" id="A0A232EL79"/>
<accession>A0A232EL79</accession>
<dbReference type="Proteomes" id="UP000215335">
    <property type="component" value="Unassembled WGS sequence"/>
</dbReference>
<evidence type="ECO:0000313" key="2">
    <source>
        <dbReference type="Proteomes" id="UP000215335"/>
    </source>
</evidence>
<protein>
    <submittedName>
        <fullName evidence="1">Uncharacterized protein</fullName>
    </submittedName>
</protein>
<evidence type="ECO:0000313" key="1">
    <source>
        <dbReference type="EMBL" id="OXU19113.1"/>
    </source>
</evidence>
<sequence>MLRICFKSLLINRKINGCSEINTHYKLAKSSLRHCKASCPIRHGTIDTNRPFEVGSSNIVSNELESNDGNCVGLRKNVDISRKIRHGFR</sequence>